<dbReference type="Proteomes" id="UP000295278">
    <property type="component" value="Unassembled WGS sequence"/>
</dbReference>
<evidence type="ECO:0000313" key="1">
    <source>
        <dbReference type="EMBL" id="TDD74618.1"/>
    </source>
</evidence>
<gene>
    <name evidence="1" type="ORF">E0F89_14015</name>
</gene>
<dbReference type="RefSeq" id="WP_131910404.1">
    <property type="nucleotide sequence ID" value="NZ_SMFM01000008.1"/>
</dbReference>
<keyword evidence="2" id="KW-1185">Reference proteome</keyword>
<proteinExistence type="predicted"/>
<organism evidence="1 2">
    <name type="scientific">Flavobacterium caseinilyticum</name>
    <dbReference type="NCBI Taxonomy" id="2541732"/>
    <lineage>
        <taxon>Bacteria</taxon>
        <taxon>Pseudomonadati</taxon>
        <taxon>Bacteroidota</taxon>
        <taxon>Flavobacteriia</taxon>
        <taxon>Flavobacteriales</taxon>
        <taxon>Flavobacteriaceae</taxon>
        <taxon>Flavobacterium</taxon>
    </lineage>
</organism>
<sequence>MIVLLPFETKFINYFGLVSINGSDGSFVALINGVTFRFDVPQTVLRIDVDAEPHLVMKSIIYNLTAIRSAE</sequence>
<protein>
    <submittedName>
        <fullName evidence="1">Uncharacterized protein</fullName>
    </submittedName>
</protein>
<evidence type="ECO:0000313" key="2">
    <source>
        <dbReference type="Proteomes" id="UP000295278"/>
    </source>
</evidence>
<dbReference type="AlphaFoldDB" id="A0A4R5ANR1"/>
<dbReference type="OrthoDB" id="1359246at2"/>
<reference evidence="1 2" key="1">
    <citation type="submission" date="2019-03" db="EMBL/GenBank/DDBJ databases">
        <title>Flavobacterium AT-3-2 sp. nov., isolated from arctic soil.</title>
        <authorList>
            <person name="Chaudhary D.K."/>
        </authorList>
    </citation>
    <scope>NUCLEOTIDE SEQUENCE [LARGE SCALE GENOMIC DNA]</scope>
    <source>
        <strain evidence="1 2">AT-3-2</strain>
    </source>
</reference>
<name>A0A4R5ANR1_9FLAO</name>
<dbReference type="EMBL" id="SMFM01000008">
    <property type="protein sequence ID" value="TDD74618.1"/>
    <property type="molecule type" value="Genomic_DNA"/>
</dbReference>
<accession>A0A4R5ANR1</accession>
<comment type="caution">
    <text evidence="1">The sequence shown here is derived from an EMBL/GenBank/DDBJ whole genome shotgun (WGS) entry which is preliminary data.</text>
</comment>